<dbReference type="Pfam" id="PF00512">
    <property type="entry name" value="HisKA"/>
    <property type="match status" value="1"/>
</dbReference>
<dbReference type="Proteomes" id="UP000366872">
    <property type="component" value="Unassembled WGS sequence"/>
</dbReference>
<dbReference type="Gene3D" id="3.30.565.10">
    <property type="entry name" value="Histidine kinase-like ATPase, C-terminal domain"/>
    <property type="match status" value="1"/>
</dbReference>
<gene>
    <name evidence="9" type="primary">phoR_1</name>
    <name evidence="9" type="ORF">PDESU_02868</name>
</gene>
<keyword evidence="5" id="KW-0418">Kinase</keyword>
<dbReference type="SMART" id="SM00387">
    <property type="entry name" value="HATPase_c"/>
    <property type="match status" value="1"/>
</dbReference>
<keyword evidence="4" id="KW-0808">Transferase</keyword>
<feature type="domain" description="Histidine kinase" evidence="8">
    <location>
        <begin position="328"/>
        <end position="546"/>
    </location>
</feature>
<evidence type="ECO:0000256" key="2">
    <source>
        <dbReference type="ARBA" id="ARBA00012438"/>
    </source>
</evidence>
<dbReference type="RefSeq" id="WP_136079801.1">
    <property type="nucleotide sequence ID" value="NZ_CAAHFG010000001.1"/>
</dbReference>
<protein>
    <recommendedName>
        <fullName evidence="2">histidine kinase</fullName>
        <ecNumber evidence="2">2.7.13.3</ecNumber>
    </recommendedName>
</protein>
<evidence type="ECO:0000313" key="10">
    <source>
        <dbReference type="Proteomes" id="UP000366872"/>
    </source>
</evidence>
<keyword evidence="3" id="KW-0597">Phosphoprotein</keyword>
<keyword evidence="7" id="KW-0472">Membrane</keyword>
<dbReference type="GO" id="GO:0000155">
    <property type="term" value="F:phosphorelay sensor kinase activity"/>
    <property type="evidence" value="ECO:0007669"/>
    <property type="project" value="InterPro"/>
</dbReference>
<dbReference type="Gene3D" id="1.10.287.130">
    <property type="match status" value="1"/>
</dbReference>
<dbReference type="SUPFAM" id="SSF55874">
    <property type="entry name" value="ATPase domain of HSP90 chaperone/DNA topoisomerase II/histidine kinase"/>
    <property type="match status" value="1"/>
</dbReference>
<dbReference type="EMBL" id="CAAHFG010000001">
    <property type="protein sequence ID" value="VGO14309.1"/>
    <property type="molecule type" value="Genomic_DNA"/>
</dbReference>
<dbReference type="PRINTS" id="PR00344">
    <property type="entry name" value="BCTRLSENSOR"/>
</dbReference>
<dbReference type="Pfam" id="PF02518">
    <property type="entry name" value="HATPase_c"/>
    <property type="match status" value="1"/>
</dbReference>
<feature type="transmembrane region" description="Helical" evidence="7">
    <location>
        <begin position="21"/>
        <end position="45"/>
    </location>
</feature>
<dbReference type="InterPro" id="IPR036890">
    <property type="entry name" value="HATPase_C_sf"/>
</dbReference>
<keyword evidence="10" id="KW-1185">Reference proteome</keyword>
<keyword evidence="7" id="KW-1133">Transmembrane helix</keyword>
<comment type="catalytic activity">
    <reaction evidence="1">
        <text>ATP + protein L-histidine = ADP + protein N-phospho-L-histidine.</text>
        <dbReference type="EC" id="2.7.13.3"/>
    </reaction>
</comment>
<dbReference type="InterPro" id="IPR004358">
    <property type="entry name" value="Sig_transdc_His_kin-like_C"/>
</dbReference>
<organism evidence="9 10">
    <name type="scientific">Pontiella desulfatans</name>
    <dbReference type="NCBI Taxonomy" id="2750659"/>
    <lineage>
        <taxon>Bacteria</taxon>
        <taxon>Pseudomonadati</taxon>
        <taxon>Kiritimatiellota</taxon>
        <taxon>Kiritimatiellia</taxon>
        <taxon>Kiritimatiellales</taxon>
        <taxon>Pontiellaceae</taxon>
        <taxon>Pontiella</taxon>
    </lineage>
</organism>
<evidence type="ECO:0000256" key="7">
    <source>
        <dbReference type="SAM" id="Phobius"/>
    </source>
</evidence>
<dbReference type="EC" id="2.7.13.3" evidence="2"/>
<evidence type="ECO:0000256" key="5">
    <source>
        <dbReference type="ARBA" id="ARBA00022777"/>
    </source>
</evidence>
<dbReference type="SMART" id="SM00388">
    <property type="entry name" value="HisKA"/>
    <property type="match status" value="1"/>
</dbReference>
<dbReference type="InterPro" id="IPR003661">
    <property type="entry name" value="HisK_dim/P_dom"/>
</dbReference>
<dbReference type="InterPro" id="IPR036097">
    <property type="entry name" value="HisK_dim/P_sf"/>
</dbReference>
<reference evidence="9 10" key="1">
    <citation type="submission" date="2019-04" db="EMBL/GenBank/DDBJ databases">
        <authorList>
            <person name="Van Vliet M D."/>
        </authorList>
    </citation>
    <scope>NUCLEOTIDE SEQUENCE [LARGE SCALE GENOMIC DNA]</scope>
    <source>
        <strain evidence="9 10">F1</strain>
    </source>
</reference>
<evidence type="ECO:0000313" key="9">
    <source>
        <dbReference type="EMBL" id="VGO14309.1"/>
    </source>
</evidence>
<proteinExistence type="predicted"/>
<dbReference type="InterPro" id="IPR003594">
    <property type="entry name" value="HATPase_dom"/>
</dbReference>
<dbReference type="InterPro" id="IPR005467">
    <property type="entry name" value="His_kinase_dom"/>
</dbReference>
<sequence>MKSRTSSSHRFRKRRRRIRKPPVIFYGVLLLLPAILIAGVAARLLSHEQERLARAHEEAARGTLQAIRDSVDYSVRSACDQVAGLLIALRNADYPAGLSALEERHPLVRNAFVWEPGDGLVLPDPALPMTREQKGFATRYGTLFEGMRQWPGSGDDDAAEPSSLKRSYRRASPPSPAWKSGWIPWFWEDRLYMLGWVEMGDDGRFGAELEMAALLADLLSGLPKEMPDGQILTLVDGGGREMYRTGDIGKGGFESALRIPIGEMLPHWELVLYTPDGTFRRAGTGFAVLTAVLVSILFVVLFASGGLLLREAHRNRIDAEQKTSFVSNVSHELKTPLTTIRMYADLLAEGRVSDPVKKRRYLSTIVGESERLTRLVNNVLDFSRLEQHRKKYQISAFDLCELLEETLQSQRIRLTEAGMDLELGHPGEAVMVETDRDAIQQVVLNVVDNAIKYAASGKRLSVRLSSGTGCHRIAIADAGGGIGEPHRRRIFERFYRIDSSITANHQGCGLGLAIAHRLLVDLGGGLEYEPAEGGGACFVLKLPLKGDAA</sequence>
<feature type="transmembrane region" description="Helical" evidence="7">
    <location>
        <begin position="286"/>
        <end position="309"/>
    </location>
</feature>
<accession>A0A6C2U3D6</accession>
<dbReference type="PROSITE" id="PS50109">
    <property type="entry name" value="HIS_KIN"/>
    <property type="match status" value="1"/>
</dbReference>
<dbReference type="SUPFAM" id="SSF47384">
    <property type="entry name" value="Homodimeric domain of signal transducing histidine kinase"/>
    <property type="match status" value="1"/>
</dbReference>
<evidence type="ECO:0000256" key="6">
    <source>
        <dbReference type="ARBA" id="ARBA00023012"/>
    </source>
</evidence>
<dbReference type="FunFam" id="1.10.287.130:FF:000001">
    <property type="entry name" value="Two-component sensor histidine kinase"/>
    <property type="match status" value="1"/>
</dbReference>
<evidence type="ECO:0000256" key="4">
    <source>
        <dbReference type="ARBA" id="ARBA00022679"/>
    </source>
</evidence>
<dbReference type="CDD" id="cd00075">
    <property type="entry name" value="HATPase"/>
    <property type="match status" value="1"/>
</dbReference>
<evidence type="ECO:0000256" key="3">
    <source>
        <dbReference type="ARBA" id="ARBA00022553"/>
    </source>
</evidence>
<evidence type="ECO:0000259" key="8">
    <source>
        <dbReference type="PROSITE" id="PS50109"/>
    </source>
</evidence>
<keyword evidence="6" id="KW-0902">Two-component regulatory system</keyword>
<dbReference type="AlphaFoldDB" id="A0A6C2U3D6"/>
<dbReference type="PANTHER" id="PTHR43547">
    <property type="entry name" value="TWO-COMPONENT HISTIDINE KINASE"/>
    <property type="match status" value="1"/>
</dbReference>
<dbReference type="PANTHER" id="PTHR43547:SF2">
    <property type="entry name" value="HYBRID SIGNAL TRANSDUCTION HISTIDINE KINASE C"/>
    <property type="match status" value="1"/>
</dbReference>
<dbReference type="CDD" id="cd00082">
    <property type="entry name" value="HisKA"/>
    <property type="match status" value="1"/>
</dbReference>
<evidence type="ECO:0000256" key="1">
    <source>
        <dbReference type="ARBA" id="ARBA00000085"/>
    </source>
</evidence>
<name>A0A6C2U3D6_PONDE</name>
<keyword evidence="7" id="KW-0812">Transmembrane</keyword>